<gene>
    <name evidence="2" type="ORF">BpHYR1_039450</name>
</gene>
<dbReference type="Proteomes" id="UP000276133">
    <property type="component" value="Unassembled WGS sequence"/>
</dbReference>
<reference evidence="2 3" key="1">
    <citation type="journal article" date="2018" name="Sci. Rep.">
        <title>Genomic signatures of local adaptation to the degree of environmental predictability in rotifers.</title>
        <authorList>
            <person name="Franch-Gras L."/>
            <person name="Hahn C."/>
            <person name="Garcia-Roger E.M."/>
            <person name="Carmona M.J."/>
            <person name="Serra M."/>
            <person name="Gomez A."/>
        </authorList>
    </citation>
    <scope>NUCLEOTIDE SEQUENCE [LARGE SCALE GENOMIC DNA]</scope>
    <source>
        <strain evidence="2">HYR1</strain>
    </source>
</reference>
<evidence type="ECO:0000256" key="1">
    <source>
        <dbReference type="SAM" id="Phobius"/>
    </source>
</evidence>
<dbReference type="EMBL" id="REGN01007603">
    <property type="protein sequence ID" value="RNA05779.1"/>
    <property type="molecule type" value="Genomic_DNA"/>
</dbReference>
<feature type="transmembrane region" description="Helical" evidence="1">
    <location>
        <begin position="9"/>
        <end position="34"/>
    </location>
</feature>
<keyword evidence="1" id="KW-0812">Transmembrane</keyword>
<name>A0A3M7Q3K4_BRAPC</name>
<proteinExistence type="predicted"/>
<accession>A0A3M7Q3K4</accession>
<keyword evidence="1" id="KW-1133">Transmembrane helix</keyword>
<evidence type="ECO:0000313" key="2">
    <source>
        <dbReference type="EMBL" id="RNA05779.1"/>
    </source>
</evidence>
<protein>
    <submittedName>
        <fullName evidence="2">Uncharacterized protein</fullName>
    </submittedName>
</protein>
<dbReference type="AlphaFoldDB" id="A0A3M7Q3K4"/>
<comment type="caution">
    <text evidence="2">The sequence shown here is derived from an EMBL/GenBank/DDBJ whole genome shotgun (WGS) entry which is preliminary data.</text>
</comment>
<evidence type="ECO:0000313" key="3">
    <source>
        <dbReference type="Proteomes" id="UP000276133"/>
    </source>
</evidence>
<sequence>MLHLLLHDFYFNLVPFFAVLHFAVFISQLGFFFFQLALGDLPKGVDFVSFQLKIVAFLSLSVQFFANAHYVLFQLFFAHLLGRYSFDDRRIRGLTIFGKVSGRQMNSQKFCVDYFRLGSLNKKIFFPKGLKKFNPLKSWKNKIFYTLVNELEILIK</sequence>
<keyword evidence="1" id="KW-0472">Membrane</keyword>
<keyword evidence="3" id="KW-1185">Reference proteome</keyword>
<feature type="transmembrane region" description="Helical" evidence="1">
    <location>
        <begin position="54"/>
        <end position="82"/>
    </location>
</feature>
<organism evidence="2 3">
    <name type="scientific">Brachionus plicatilis</name>
    <name type="common">Marine rotifer</name>
    <name type="synonym">Brachionus muelleri</name>
    <dbReference type="NCBI Taxonomy" id="10195"/>
    <lineage>
        <taxon>Eukaryota</taxon>
        <taxon>Metazoa</taxon>
        <taxon>Spiralia</taxon>
        <taxon>Gnathifera</taxon>
        <taxon>Rotifera</taxon>
        <taxon>Eurotatoria</taxon>
        <taxon>Monogononta</taxon>
        <taxon>Pseudotrocha</taxon>
        <taxon>Ploima</taxon>
        <taxon>Brachionidae</taxon>
        <taxon>Brachionus</taxon>
    </lineage>
</organism>